<dbReference type="EMBL" id="CP126116">
    <property type="protein sequence ID" value="WHZ59147.1"/>
    <property type="molecule type" value="Genomic_DNA"/>
</dbReference>
<keyword evidence="2" id="KW-1185">Reference proteome</keyword>
<protein>
    <submittedName>
        <fullName evidence="1">BTAD domain-containing putative transcriptional regulator</fullName>
    </submittedName>
</protein>
<evidence type="ECO:0000313" key="1">
    <source>
        <dbReference type="EMBL" id="WHZ59147.1"/>
    </source>
</evidence>
<organism evidence="1 2">
    <name type="scientific">Metabacillus hrfriensis</name>
    <dbReference type="NCBI Taxonomy" id="3048891"/>
    <lineage>
        <taxon>Bacteria</taxon>
        <taxon>Bacillati</taxon>
        <taxon>Bacillota</taxon>
        <taxon>Bacilli</taxon>
        <taxon>Bacillales</taxon>
        <taxon>Bacillaceae</taxon>
        <taxon>Metabacillus</taxon>
    </lineage>
</organism>
<evidence type="ECO:0000313" key="2">
    <source>
        <dbReference type="Proteomes" id="UP001226091"/>
    </source>
</evidence>
<accession>A0ACD4RG66</accession>
<sequence>MQRILEHKIKIPSPHNYFVRKRLYSYLDKHSSASLFLINCDAGYGKTSLVSGYVRHKKVPAVWYHLDADDQEAHIFLSYLKTAILRITSNNEMNLIVNREEIESEFQDLLSILTNWSDLLFIVIDNCQHIESNNKIHQMLDQLLQYSSSSITFILIGQIRIKRIPVQLKLNRRVIEINKEHLSFTKTETEQYLRHLHGIQQNHEITAVHEKTDGWITGIQFYLQSIQDMEDRTHSDAIMNFPGIHDIHDYFTFHVMARLPEDLKIFLYKTSLLTELDLSVINQFLAIPNSEKIIDGLLTRGVFLSKDEQGVLCYHPMFQSYLYEEFQDILKDSDQDISDHHIKIAKVYKDKCMFFPSFVHYVAGEDYYQAAQLVRNMELRYNPDKFLILILNWLDGIYAHDKMPFDSVFLFRCIPLAILDQLILPIEKYMKILEEKENLLQLCHLQYCLATIYRHKGEFEKAKCFYLTSLDYSEKWNIHSSTVLNLVGLSEVYLNSGLFHEAEKKARQALFLSERYQITHCQIYALWFLAEIHLQQNKADTALPFLEQLKTLLDHAIEYDARSVYLYYSLSRLKALQKDYAQSLEFAEKGMRDANKFGNDLDLGGSYFQLGQTYIQMKNWDKAEECLNLAVKELEYFTFYRCLAKSKLVNLFELKGDYKAANEMRNDLLNICRINQYHYLAEQINLTQRCTLISNIPMVQPLSIKVLGDFKVTLDGKPVIIKRKSSLKMLQLLIVNRQKKLQKDYMLDTLFPEVTFESINNHFYVSLSTLRKVLEPELNSGRNSRYISQIDDHYILKSEHLYLDVDEFLSLSDNNSNSLSKIPIEKLLKAESLYKGNLFEEYPYEPFIEQERERIRAKHLTILRTLAHYNWSINDFTNGIEYFEKILAIDPYQELIYLEYIKKLLENNLFIQAKNVAERNIKFVEKELGINVSTKINEIFHPYSFSM</sequence>
<proteinExistence type="predicted"/>
<gene>
    <name evidence="1" type="ORF">QLQ22_07400</name>
</gene>
<reference evidence="2" key="1">
    <citation type="journal article" date="2025" name="Aquaculture">
        <title>Assessment of the bioflocculant production and safety properties of Metabacillus hrfriensis sp. nov. based on phenotypic and whole-genome sequencing analysis.</title>
        <authorList>
            <person name="Zhang R."/>
            <person name="Zhao Z."/>
            <person name="Luo L."/>
            <person name="Wang S."/>
            <person name="Guo K."/>
            <person name="Xu W."/>
        </authorList>
    </citation>
    <scope>NUCLEOTIDE SEQUENCE [LARGE SCALE GENOMIC DNA]</scope>
    <source>
        <strain evidence="2">CT-WN-B3</strain>
    </source>
</reference>
<name>A0ACD4RG66_9BACI</name>
<dbReference type="Proteomes" id="UP001226091">
    <property type="component" value="Chromosome"/>
</dbReference>